<feature type="compositionally biased region" description="Polar residues" evidence="1">
    <location>
        <begin position="109"/>
        <end position="123"/>
    </location>
</feature>
<protein>
    <submittedName>
        <fullName evidence="2">Uncharacterized protein</fullName>
    </submittedName>
</protein>
<organism evidence="2 3">
    <name type="scientific">Klebsormidium nitens</name>
    <name type="common">Green alga</name>
    <name type="synonym">Ulothrix nitens</name>
    <dbReference type="NCBI Taxonomy" id="105231"/>
    <lineage>
        <taxon>Eukaryota</taxon>
        <taxon>Viridiplantae</taxon>
        <taxon>Streptophyta</taxon>
        <taxon>Klebsormidiophyceae</taxon>
        <taxon>Klebsormidiales</taxon>
        <taxon>Klebsormidiaceae</taxon>
        <taxon>Klebsormidium</taxon>
    </lineage>
</organism>
<dbReference type="Proteomes" id="UP000054558">
    <property type="component" value="Unassembled WGS sequence"/>
</dbReference>
<name>A0A1Y1HHB6_KLENI</name>
<evidence type="ECO:0000313" key="3">
    <source>
        <dbReference type="Proteomes" id="UP000054558"/>
    </source>
</evidence>
<dbReference type="EMBL" id="DF236953">
    <property type="protein sequence ID" value="GAQ77834.1"/>
    <property type="molecule type" value="Genomic_DNA"/>
</dbReference>
<keyword evidence="3" id="KW-1185">Reference proteome</keyword>
<gene>
    <name evidence="2" type="ORF">KFL_000040346</name>
</gene>
<reference evidence="2 3" key="1">
    <citation type="journal article" date="2014" name="Nat. Commun.">
        <title>Klebsormidium flaccidum genome reveals primary factors for plant terrestrial adaptation.</title>
        <authorList>
            <person name="Hori K."/>
            <person name="Maruyama F."/>
            <person name="Fujisawa T."/>
            <person name="Togashi T."/>
            <person name="Yamamoto N."/>
            <person name="Seo M."/>
            <person name="Sato S."/>
            <person name="Yamada T."/>
            <person name="Mori H."/>
            <person name="Tajima N."/>
            <person name="Moriyama T."/>
            <person name="Ikeuchi M."/>
            <person name="Watanabe M."/>
            <person name="Wada H."/>
            <person name="Kobayashi K."/>
            <person name="Saito M."/>
            <person name="Masuda T."/>
            <person name="Sasaki-Sekimoto Y."/>
            <person name="Mashiguchi K."/>
            <person name="Awai K."/>
            <person name="Shimojima M."/>
            <person name="Masuda S."/>
            <person name="Iwai M."/>
            <person name="Nobusawa T."/>
            <person name="Narise T."/>
            <person name="Kondo S."/>
            <person name="Saito H."/>
            <person name="Sato R."/>
            <person name="Murakawa M."/>
            <person name="Ihara Y."/>
            <person name="Oshima-Yamada Y."/>
            <person name="Ohtaka K."/>
            <person name="Satoh M."/>
            <person name="Sonobe K."/>
            <person name="Ishii M."/>
            <person name="Ohtani R."/>
            <person name="Kanamori-Sato M."/>
            <person name="Honoki R."/>
            <person name="Miyazaki D."/>
            <person name="Mochizuki H."/>
            <person name="Umetsu J."/>
            <person name="Higashi K."/>
            <person name="Shibata D."/>
            <person name="Kamiya Y."/>
            <person name="Sato N."/>
            <person name="Nakamura Y."/>
            <person name="Tabata S."/>
            <person name="Ida S."/>
            <person name="Kurokawa K."/>
            <person name="Ohta H."/>
        </authorList>
    </citation>
    <scope>NUCLEOTIDE SEQUENCE [LARGE SCALE GENOMIC DNA]</scope>
    <source>
        <strain evidence="2 3">NIES-2285</strain>
    </source>
</reference>
<evidence type="ECO:0000313" key="2">
    <source>
        <dbReference type="EMBL" id="GAQ77834.1"/>
    </source>
</evidence>
<dbReference type="AlphaFoldDB" id="A0A1Y1HHB6"/>
<sequence length="123" mass="13020">MANAALGGVLESLVEKGFEVGICVAPLLINGAVALYSTYTCGGGKDAMKFQWPIKGWAHGARECLAGPCPSDKDAFSSGPYDVTKSFDVPQPFRTPSQPFRTPSHPFRSHSTAISSQPTSMAL</sequence>
<feature type="region of interest" description="Disordered" evidence="1">
    <location>
        <begin position="87"/>
        <end position="123"/>
    </location>
</feature>
<accession>A0A1Y1HHB6</accession>
<proteinExistence type="predicted"/>
<evidence type="ECO:0000256" key="1">
    <source>
        <dbReference type="SAM" id="MobiDB-lite"/>
    </source>
</evidence>